<dbReference type="SUPFAM" id="SSF55729">
    <property type="entry name" value="Acyl-CoA N-acyltransferases (Nat)"/>
    <property type="match status" value="1"/>
</dbReference>
<proteinExistence type="predicted"/>
<accession>A0ABV2QSN6</accession>
<organism evidence="4 5">
    <name type="scientific">Conyzicola nivalis</name>
    <dbReference type="NCBI Taxonomy" id="1477021"/>
    <lineage>
        <taxon>Bacteria</taxon>
        <taxon>Bacillati</taxon>
        <taxon>Actinomycetota</taxon>
        <taxon>Actinomycetes</taxon>
        <taxon>Micrococcales</taxon>
        <taxon>Microbacteriaceae</taxon>
        <taxon>Conyzicola</taxon>
    </lineage>
</organism>
<evidence type="ECO:0000313" key="4">
    <source>
        <dbReference type="EMBL" id="MET4583945.1"/>
    </source>
</evidence>
<dbReference type="Pfam" id="PF00583">
    <property type="entry name" value="Acetyltransf_1"/>
    <property type="match status" value="1"/>
</dbReference>
<keyword evidence="1" id="KW-0808">Transferase</keyword>
<name>A0ABV2QSN6_9MICO</name>
<feature type="domain" description="N-acetyltransferase" evidence="3">
    <location>
        <begin position="1"/>
        <end position="140"/>
    </location>
</feature>
<dbReference type="EMBL" id="JBEPSJ010000005">
    <property type="protein sequence ID" value="MET4583945.1"/>
    <property type="molecule type" value="Genomic_DNA"/>
</dbReference>
<dbReference type="PROSITE" id="PS51186">
    <property type="entry name" value="GNAT"/>
    <property type="match status" value="1"/>
</dbReference>
<dbReference type="InterPro" id="IPR050832">
    <property type="entry name" value="Bact_Acetyltransf"/>
</dbReference>
<protein>
    <submittedName>
        <fullName evidence="4">Ribosomal protein S18 acetylase RimI-like enzyme</fullName>
    </submittedName>
</protein>
<evidence type="ECO:0000256" key="1">
    <source>
        <dbReference type="ARBA" id="ARBA00022679"/>
    </source>
</evidence>
<dbReference type="RefSeq" id="WP_354026108.1">
    <property type="nucleotide sequence ID" value="NZ_JBEPSJ010000005.1"/>
</dbReference>
<sequence length="140" mass="15464">MRLRPFTSADEASVIQLWNDCGLTRPWNDRAKDIARKLTVQPEMFLVGEIDGRIVASAMFGFDGTRGWVHYLAVAPAHQGESLGRAIMAEGERMLTAIGCPKVNLQVRSGNERVIGFYRALGYLPDDTVSLGKRLITDAV</sequence>
<dbReference type="InterPro" id="IPR000182">
    <property type="entry name" value="GNAT_dom"/>
</dbReference>
<dbReference type="PANTHER" id="PTHR43877:SF2">
    <property type="entry name" value="AMINOALKYLPHOSPHONATE N-ACETYLTRANSFERASE-RELATED"/>
    <property type="match status" value="1"/>
</dbReference>
<evidence type="ECO:0000256" key="2">
    <source>
        <dbReference type="ARBA" id="ARBA00023315"/>
    </source>
</evidence>
<dbReference type="PANTHER" id="PTHR43877">
    <property type="entry name" value="AMINOALKYLPHOSPHONATE N-ACETYLTRANSFERASE-RELATED-RELATED"/>
    <property type="match status" value="1"/>
</dbReference>
<gene>
    <name evidence="4" type="ORF">ABIE21_003476</name>
</gene>
<dbReference type="NCBIfam" id="NF002959">
    <property type="entry name" value="PRK03624.1"/>
    <property type="match status" value="1"/>
</dbReference>
<keyword evidence="5" id="KW-1185">Reference proteome</keyword>
<keyword evidence="2" id="KW-0012">Acyltransferase</keyword>
<comment type="caution">
    <text evidence="4">The sequence shown here is derived from an EMBL/GenBank/DDBJ whole genome shotgun (WGS) entry which is preliminary data.</text>
</comment>
<dbReference type="Gene3D" id="3.40.630.30">
    <property type="match status" value="1"/>
</dbReference>
<evidence type="ECO:0000259" key="3">
    <source>
        <dbReference type="PROSITE" id="PS51186"/>
    </source>
</evidence>
<dbReference type="InterPro" id="IPR016181">
    <property type="entry name" value="Acyl_CoA_acyltransferase"/>
</dbReference>
<reference evidence="4 5" key="1">
    <citation type="submission" date="2024-06" db="EMBL/GenBank/DDBJ databases">
        <title>Sorghum-associated microbial communities from plants grown in Nebraska, USA.</title>
        <authorList>
            <person name="Schachtman D."/>
        </authorList>
    </citation>
    <scope>NUCLEOTIDE SEQUENCE [LARGE SCALE GENOMIC DNA]</scope>
    <source>
        <strain evidence="4 5">2857</strain>
    </source>
</reference>
<dbReference type="Proteomes" id="UP001549257">
    <property type="component" value="Unassembled WGS sequence"/>
</dbReference>
<dbReference type="CDD" id="cd04301">
    <property type="entry name" value="NAT_SF"/>
    <property type="match status" value="1"/>
</dbReference>
<evidence type="ECO:0000313" key="5">
    <source>
        <dbReference type="Proteomes" id="UP001549257"/>
    </source>
</evidence>